<evidence type="ECO:0000313" key="10">
    <source>
        <dbReference type="EMBL" id="OJG91919.1"/>
    </source>
</evidence>
<accession>A0A0S3KB17</accession>
<reference evidence="9 11" key="2">
    <citation type="submission" date="2015-12" db="EMBL/GenBank/DDBJ databases">
        <authorList>
            <person name="Lauer A."/>
            <person name="Humrighouse B."/>
            <person name="Loparev V."/>
            <person name="Shewmaker P.L."/>
            <person name="Whitney A.M."/>
            <person name="McLaughlin R.W."/>
        </authorList>
    </citation>
    <scope>NUCLEOTIDE SEQUENCE [LARGE SCALE GENOMIC DNA]</scope>
    <source>
        <strain evidence="9 11">LMG 23085</strain>
    </source>
</reference>
<gene>
    <name evidence="9" type="ORF">ATZ33_08960</name>
    <name evidence="10" type="ORF">RV15_GL003564</name>
</gene>
<dbReference type="PANTHER" id="PTHR32322">
    <property type="entry name" value="INNER MEMBRANE TRANSPORTER"/>
    <property type="match status" value="1"/>
</dbReference>
<dbReference type="Gene3D" id="1.10.3730.20">
    <property type="match status" value="1"/>
</dbReference>
<dbReference type="InterPro" id="IPR037185">
    <property type="entry name" value="EmrE-like"/>
</dbReference>
<feature type="transmembrane region" description="Helical" evidence="7">
    <location>
        <begin position="277"/>
        <end position="297"/>
    </location>
</feature>
<evidence type="ECO:0000313" key="12">
    <source>
        <dbReference type="Proteomes" id="UP000183039"/>
    </source>
</evidence>
<keyword evidence="5 7" id="KW-1133">Transmembrane helix</keyword>
<dbReference type="KEGG" id="ess:ATZ33_08960"/>
<sequence>MTGTKKAYLAAAVQIIITGFSFMFVKITLKTLSPIDILMYRFFFAWMVASIPILLKKVQFKITVADIKKIFPLALFYPILFFAFQVFGLAFSSSSEAGIIQATVPIFTIILAGIILKEKTSTLQKMSVLLSIAGIVYISRMNSQDALNFSIIGTILLILSAVSNAFYSVFARKLTKEYSFYTLTYIMTFLGFAIFTIMSFSARIVSGASLDYIAPLKSPSFLIGILYLGVLSSFFSSLLSNYALSKIEASKISVLANLTPVITTLVGVFILNETLKSYHIIGMLVTLVGVIGATTFGNRKNERRGDL</sequence>
<proteinExistence type="inferred from homology"/>
<dbReference type="RefSeq" id="WP_071877487.1">
    <property type="nucleotide sequence ID" value="NZ_JXLC01000009.1"/>
</dbReference>
<evidence type="ECO:0000256" key="2">
    <source>
        <dbReference type="ARBA" id="ARBA00007362"/>
    </source>
</evidence>
<dbReference type="GO" id="GO:0005886">
    <property type="term" value="C:plasma membrane"/>
    <property type="evidence" value="ECO:0007669"/>
    <property type="project" value="UniProtKB-SubCell"/>
</dbReference>
<keyword evidence="6 7" id="KW-0472">Membrane</keyword>
<evidence type="ECO:0000313" key="11">
    <source>
        <dbReference type="Proteomes" id="UP000065511"/>
    </source>
</evidence>
<dbReference type="Pfam" id="PF00892">
    <property type="entry name" value="EamA"/>
    <property type="match status" value="2"/>
</dbReference>
<evidence type="ECO:0000313" key="9">
    <source>
        <dbReference type="EMBL" id="ALS01491.1"/>
    </source>
</evidence>
<evidence type="ECO:0000256" key="5">
    <source>
        <dbReference type="ARBA" id="ARBA00022989"/>
    </source>
</evidence>
<feature type="transmembrane region" description="Helical" evidence="7">
    <location>
        <begin position="70"/>
        <end position="91"/>
    </location>
</feature>
<dbReference type="PANTHER" id="PTHR32322:SF18">
    <property type="entry name" value="S-ADENOSYLMETHIONINE_S-ADENOSYLHOMOCYSTEINE TRANSPORTER"/>
    <property type="match status" value="1"/>
</dbReference>
<feature type="transmembrane region" description="Helical" evidence="7">
    <location>
        <begin position="37"/>
        <end position="58"/>
    </location>
</feature>
<feature type="transmembrane region" description="Helical" evidence="7">
    <location>
        <begin position="7"/>
        <end position="25"/>
    </location>
</feature>
<reference evidence="10 12" key="1">
    <citation type="submission" date="2014-12" db="EMBL/GenBank/DDBJ databases">
        <title>Draft genome sequences of 29 type strains of Enterococci.</title>
        <authorList>
            <person name="Zhong Z."/>
            <person name="Sun Z."/>
            <person name="Liu W."/>
            <person name="Zhang W."/>
            <person name="Zhang H."/>
        </authorList>
    </citation>
    <scope>NUCLEOTIDE SEQUENCE [LARGE SCALE GENOMIC DNA]</scope>
    <source>
        <strain evidence="10 12">DSM 22801</strain>
    </source>
</reference>
<feature type="transmembrane region" description="Helical" evidence="7">
    <location>
        <begin position="220"/>
        <end position="240"/>
    </location>
</feature>
<evidence type="ECO:0000256" key="3">
    <source>
        <dbReference type="ARBA" id="ARBA00022475"/>
    </source>
</evidence>
<feature type="transmembrane region" description="Helical" evidence="7">
    <location>
        <begin position="123"/>
        <end position="140"/>
    </location>
</feature>
<dbReference type="InterPro" id="IPR000620">
    <property type="entry name" value="EamA_dom"/>
</dbReference>
<keyword evidence="11" id="KW-1185">Reference proteome</keyword>
<evidence type="ECO:0000256" key="1">
    <source>
        <dbReference type="ARBA" id="ARBA00004651"/>
    </source>
</evidence>
<evidence type="ECO:0000256" key="7">
    <source>
        <dbReference type="SAM" id="Phobius"/>
    </source>
</evidence>
<evidence type="ECO:0000256" key="6">
    <source>
        <dbReference type="ARBA" id="ARBA00023136"/>
    </source>
</evidence>
<dbReference type="InterPro" id="IPR050638">
    <property type="entry name" value="AA-Vitamin_Transporters"/>
</dbReference>
<keyword evidence="4 7" id="KW-0812">Transmembrane</keyword>
<dbReference type="Proteomes" id="UP000065511">
    <property type="component" value="Chromosome"/>
</dbReference>
<dbReference type="Proteomes" id="UP000183039">
    <property type="component" value="Unassembled WGS sequence"/>
</dbReference>
<feature type="transmembrane region" description="Helical" evidence="7">
    <location>
        <begin position="178"/>
        <end position="200"/>
    </location>
</feature>
<organism evidence="10 12">
    <name type="scientific">Enterococcus silesiacus</name>
    <dbReference type="NCBI Taxonomy" id="332949"/>
    <lineage>
        <taxon>Bacteria</taxon>
        <taxon>Bacillati</taxon>
        <taxon>Bacillota</taxon>
        <taxon>Bacilli</taxon>
        <taxon>Lactobacillales</taxon>
        <taxon>Enterococcaceae</taxon>
        <taxon>Enterococcus</taxon>
    </lineage>
</organism>
<feature type="transmembrane region" description="Helical" evidence="7">
    <location>
        <begin position="146"/>
        <end position="166"/>
    </location>
</feature>
<dbReference type="EMBL" id="CP013614">
    <property type="protein sequence ID" value="ALS01491.1"/>
    <property type="molecule type" value="Genomic_DNA"/>
</dbReference>
<feature type="domain" description="EamA" evidence="8">
    <location>
        <begin position="152"/>
        <end position="293"/>
    </location>
</feature>
<keyword evidence="3" id="KW-1003">Cell membrane</keyword>
<dbReference type="SUPFAM" id="SSF103481">
    <property type="entry name" value="Multidrug resistance efflux transporter EmrE"/>
    <property type="match status" value="2"/>
</dbReference>
<evidence type="ECO:0000256" key="4">
    <source>
        <dbReference type="ARBA" id="ARBA00022692"/>
    </source>
</evidence>
<name>A0A0S3KB17_9ENTE</name>
<evidence type="ECO:0000259" key="8">
    <source>
        <dbReference type="Pfam" id="PF00892"/>
    </source>
</evidence>
<comment type="subcellular location">
    <subcellularLocation>
        <location evidence="1">Cell membrane</location>
        <topology evidence="1">Multi-pass membrane protein</topology>
    </subcellularLocation>
</comment>
<feature type="domain" description="EamA" evidence="8">
    <location>
        <begin position="6"/>
        <end position="139"/>
    </location>
</feature>
<feature type="transmembrane region" description="Helical" evidence="7">
    <location>
        <begin position="97"/>
        <end position="116"/>
    </location>
</feature>
<feature type="transmembrane region" description="Helical" evidence="7">
    <location>
        <begin position="252"/>
        <end position="271"/>
    </location>
</feature>
<dbReference type="OrthoDB" id="1682095at2"/>
<protein>
    <submittedName>
        <fullName evidence="10">Transporter</fullName>
    </submittedName>
</protein>
<dbReference type="AlphaFoldDB" id="A0A0S3KB17"/>
<dbReference type="EMBL" id="JXLC01000009">
    <property type="protein sequence ID" value="OJG91919.1"/>
    <property type="molecule type" value="Genomic_DNA"/>
</dbReference>
<comment type="similarity">
    <text evidence="2">Belongs to the EamA transporter family.</text>
</comment>